<gene>
    <name evidence="2" type="ORF">ERS852540_00071</name>
</gene>
<evidence type="ECO:0000313" key="2">
    <source>
        <dbReference type="EMBL" id="CUQ80672.1"/>
    </source>
</evidence>
<dbReference type="AlphaFoldDB" id="A0A174Z3Y4"/>
<dbReference type="STRING" id="39492.ERS852540_00071"/>
<dbReference type="EMBL" id="CZBY01000001">
    <property type="protein sequence ID" value="CUQ80672.1"/>
    <property type="molecule type" value="Genomic_DNA"/>
</dbReference>
<evidence type="ECO:0000259" key="1">
    <source>
        <dbReference type="Pfam" id="PF18843"/>
    </source>
</evidence>
<dbReference type="InterPro" id="IPR040809">
    <property type="entry name" value="LPD28"/>
</dbReference>
<evidence type="ECO:0000313" key="3">
    <source>
        <dbReference type="Proteomes" id="UP000095662"/>
    </source>
</evidence>
<name>A0A174Z3Y4_9FIRM</name>
<reference evidence="2 3" key="1">
    <citation type="submission" date="2015-09" db="EMBL/GenBank/DDBJ databases">
        <authorList>
            <consortium name="Pathogen Informatics"/>
        </authorList>
    </citation>
    <scope>NUCLEOTIDE SEQUENCE [LARGE SCALE GENOMIC DNA]</scope>
    <source>
        <strain evidence="2 3">2789STDY5834928</strain>
    </source>
</reference>
<sequence>MNYNRKIMRLELSAEKALNGGYYYAELLLPAADYEIKDAMQRTRAVGRENTVEVSILECDILPELQDIRLDTFSLDELNFLAKRLVSLTDEELPVFYAVTEQIFNDADENPVSIKDLINCTYGLDTVPVAHNVSNLSELGRFAFENELLSDLEGIPESAVPFLNAEQIGRVQQKNDNGVFEGRLYIPTVHYGRPEIYDGVTLPDEESESSDFAIRLLVSGTPEHIKGDPVDRAIWLDLPMASDILANYAAAFNEADIGDCVYYDFESVIPQITSEMFGSMSDVQALNKLAAEIRIMSESEQVKFKAVLDAGNTASIHDALNAAQNLWRYEFTAEPDTADGFFKKYIYENTSTEFDSKWLENLLPRNEADKLLGRIGAAVTDYGVISARNGHLFKPVPYDEPEAKELKTQALTEEKLDVIEVLDRRALFSNGRLMPEQIPEGLYAYDLRHSDDGGRFCSVEPRVGVNHGGTILLKEVLDFGECGYISLDEDTEPNFTGEEMTAEKFAEEETLDESMQMGGMQL</sequence>
<protein>
    <recommendedName>
        <fullName evidence="1">Large polyvalent protein associated domain-containing protein</fullName>
    </recommendedName>
</protein>
<dbReference type="Proteomes" id="UP000095662">
    <property type="component" value="Unassembled WGS sequence"/>
</dbReference>
<dbReference type="Pfam" id="PF18843">
    <property type="entry name" value="LPD28"/>
    <property type="match status" value="1"/>
</dbReference>
<organism evidence="2 3">
    <name type="scientific">[Eubacterium] siraeum</name>
    <dbReference type="NCBI Taxonomy" id="39492"/>
    <lineage>
        <taxon>Bacteria</taxon>
        <taxon>Bacillati</taxon>
        <taxon>Bacillota</taxon>
        <taxon>Clostridia</taxon>
        <taxon>Eubacteriales</taxon>
        <taxon>Oscillospiraceae</taxon>
        <taxon>Oscillospiraceae incertae sedis</taxon>
    </lineage>
</organism>
<feature type="domain" description="Large polyvalent protein associated" evidence="1">
    <location>
        <begin position="413"/>
        <end position="506"/>
    </location>
</feature>
<dbReference type="OrthoDB" id="1733755at2"/>
<proteinExistence type="predicted"/>
<accession>A0A174Z3Y4</accession>